<evidence type="ECO:0000313" key="3">
    <source>
        <dbReference type="EMBL" id="CAI4014978.1"/>
    </source>
</evidence>
<feature type="coiled-coil region" evidence="1">
    <location>
        <begin position="1346"/>
        <end position="1373"/>
    </location>
</feature>
<dbReference type="EMBL" id="CAMXCT010006510">
    <property type="protein sequence ID" value="CAI4014978.1"/>
    <property type="molecule type" value="Genomic_DNA"/>
</dbReference>
<evidence type="ECO:0000256" key="1">
    <source>
        <dbReference type="SAM" id="Coils"/>
    </source>
</evidence>
<feature type="non-terminal residue" evidence="3">
    <location>
        <position position="1795"/>
    </location>
</feature>
<protein>
    <submittedName>
        <fullName evidence="3">Uncharacterized protein</fullName>
    </submittedName>
</protein>
<feature type="compositionally biased region" description="Low complexity" evidence="2">
    <location>
        <begin position="531"/>
        <end position="542"/>
    </location>
</feature>
<comment type="caution">
    <text evidence="3">The sequence shown here is derived from an EMBL/GenBank/DDBJ whole genome shotgun (WGS) entry which is preliminary data.</text>
</comment>
<evidence type="ECO:0000256" key="2">
    <source>
        <dbReference type="SAM" id="MobiDB-lite"/>
    </source>
</evidence>
<feature type="compositionally biased region" description="Polar residues" evidence="2">
    <location>
        <begin position="495"/>
        <end position="523"/>
    </location>
</feature>
<feature type="compositionally biased region" description="Low complexity" evidence="2">
    <location>
        <begin position="682"/>
        <end position="695"/>
    </location>
</feature>
<evidence type="ECO:0000313" key="5">
    <source>
        <dbReference type="Proteomes" id="UP001152797"/>
    </source>
</evidence>
<feature type="non-terminal residue" evidence="3">
    <location>
        <position position="1"/>
    </location>
</feature>
<gene>
    <name evidence="3" type="ORF">C1SCF055_LOCUS39834</name>
</gene>
<dbReference type="EMBL" id="CAMXCT020006510">
    <property type="protein sequence ID" value="CAL1168353.1"/>
    <property type="molecule type" value="Genomic_DNA"/>
</dbReference>
<proteinExistence type="predicted"/>
<name>A0A9P1DRT5_9DINO</name>
<feature type="coiled-coil region" evidence="1">
    <location>
        <begin position="1186"/>
        <end position="1217"/>
    </location>
</feature>
<feature type="compositionally biased region" description="Basic and acidic residues" evidence="2">
    <location>
        <begin position="884"/>
        <end position="903"/>
    </location>
</feature>
<feature type="compositionally biased region" description="Low complexity" evidence="2">
    <location>
        <begin position="870"/>
        <end position="880"/>
    </location>
</feature>
<feature type="compositionally biased region" description="Basic and acidic residues" evidence="2">
    <location>
        <begin position="670"/>
        <end position="680"/>
    </location>
</feature>
<feature type="compositionally biased region" description="Basic and acidic residues" evidence="2">
    <location>
        <begin position="560"/>
        <end position="662"/>
    </location>
</feature>
<reference evidence="4 5" key="2">
    <citation type="submission" date="2024-05" db="EMBL/GenBank/DDBJ databases">
        <authorList>
            <person name="Chen Y."/>
            <person name="Shah S."/>
            <person name="Dougan E. K."/>
            <person name="Thang M."/>
            <person name="Chan C."/>
        </authorList>
    </citation>
    <scope>NUCLEOTIDE SEQUENCE [LARGE SCALE GENOMIC DNA]</scope>
</reference>
<keyword evidence="5" id="KW-1185">Reference proteome</keyword>
<feature type="region of interest" description="Disordered" evidence="2">
    <location>
        <begin position="474"/>
        <end position="713"/>
    </location>
</feature>
<dbReference type="EMBL" id="CAMXCT030006510">
    <property type="protein sequence ID" value="CAL4802290.1"/>
    <property type="molecule type" value="Genomic_DNA"/>
</dbReference>
<keyword evidence="1" id="KW-0175">Coiled coil</keyword>
<reference evidence="3" key="1">
    <citation type="submission" date="2022-10" db="EMBL/GenBank/DDBJ databases">
        <authorList>
            <person name="Chen Y."/>
            <person name="Dougan E. K."/>
            <person name="Chan C."/>
            <person name="Rhodes N."/>
            <person name="Thang M."/>
        </authorList>
    </citation>
    <scope>NUCLEOTIDE SEQUENCE</scope>
</reference>
<dbReference type="Proteomes" id="UP001152797">
    <property type="component" value="Unassembled WGS sequence"/>
</dbReference>
<accession>A0A9P1DRT5</accession>
<feature type="compositionally biased region" description="Low complexity" evidence="2">
    <location>
        <begin position="474"/>
        <end position="494"/>
    </location>
</feature>
<feature type="region of interest" description="Disordered" evidence="2">
    <location>
        <begin position="826"/>
        <end position="905"/>
    </location>
</feature>
<feature type="compositionally biased region" description="Polar residues" evidence="2">
    <location>
        <begin position="696"/>
        <end position="708"/>
    </location>
</feature>
<evidence type="ECO:0000313" key="4">
    <source>
        <dbReference type="EMBL" id="CAL4802290.1"/>
    </source>
</evidence>
<organism evidence="3">
    <name type="scientific">Cladocopium goreaui</name>
    <dbReference type="NCBI Taxonomy" id="2562237"/>
    <lineage>
        <taxon>Eukaryota</taxon>
        <taxon>Sar</taxon>
        <taxon>Alveolata</taxon>
        <taxon>Dinophyceae</taxon>
        <taxon>Suessiales</taxon>
        <taxon>Symbiodiniaceae</taxon>
        <taxon>Cladocopium</taxon>
    </lineage>
</organism>
<sequence>LDACGRAAEIISKSGALVRFQLVTLMQHVSCCDNSKGVQHGLLHDNFFQDCCVFTDVLNCVDLGSRKALLEAEGVDAIRSILESSKFQARALWHAFAGTRIVLLENVCGGTIQELSCRELEDVFHLIIGVRKGAGHFLDEPNNVYMMIRELEKERAQRVTKNRPMSETFEGMLSLGDTQRLAQAWERLDQDPELKDRQDLHCAVPEQNVERMKGTNKMRTDRMEWEHWPDLHERVGNTQHLPQSGMVLLSALATIEFIESPMPSLSDSTVVVSDYRFLCQLKLDEEFEAKFLRNTKTLSLDCIENGDAAAGPRPLSDYFEWEIVASPETWLKDPNATVPDYREITVKKMEPAKVKKELENFASLVTVFGHRSSIVKECGPYASWKARLPPTILEELMKFSGWERSCEQCCFLISMPGENDPLEIADDHAAFQDKSYQAQCAIDLLRHWDLEDQKYQDMDMASLRVRRLNKMVNAEQQPEQQNAPEQAEQQLEQQSAPKQAEQQADQQSAPKQAEQQPNKQTDAQPAEHQDAQMQAEQQAAKQTDAQPTEHQDTQMQAEQQTDKQTDAQPTEHQDTQIHAEQQPDKQTDAQPTEHQDTQIHAEQQPDKQTDAQPTEHQDTQIHAEQQPDKQTDAQPAEHQDAQIHAEQQPDKQTDAQPAEHQDAQMQAEQVADKQTDEHLKQHQQGQKQAEEQPSQPTQQENTETTGKDSLNLAWRAEVSAEQLGELDALSGWDRKDGHFVVEMPASFEPLKVQDSATRFAMGTSGEHQGTCLPHYADCCGSHDGSSPQEELGAEYGKPNDFERALRKSTFLWSEGQNQLQDDEKNAAGFAGDSQPSAEACEEQVLSSLVKAPGSSEASKPCTQDVPEQPAPAGSSIPSSGKNLDQGDKQHDDLTQQHAKEALKPKAGLQGSVRDRFMQCDLVVPSVALNKFKQLSSAEFLMTKYVAILGKNKCRMYKTEKDRLCCMVMGDLISDPDDFWVHVSMQLKNNFIGGVVVFDNYEGDISQVLANMPAELNPGQSSLHDSPTRVHVFVLPAESALSSNSDFSDPNFANIEIMSLTLDDKRLSEEDSDLLQWKRKRLDERVEEDEEVLKQKKALRDEAATSLEFWEKILHFISALETHGSKKAPDISWAQYFHGAFGPDGPPTEVGIPMVFHQALDFPACLMAVTDEINHFKRSKENAHGIASKIENRLDKFKEKSEKREQLEEERLDKLFDQDRPKGLTAKQKKDFEKEKDDARKVLKDNVLKKCKEEFPQIVGNCQVWKWAKQAEREKWDDLPEADKTRRLEVPNAWRKKMSLSMKGKILGGIVPLEIQYELDKIVAAHVVGESEITERKEVETTANVMIRKWNEGLQEARDAVEKYNNELIQMHKEKKITARDVAKRRLKYPTKVDEVSERCASCAIPSRVERWPYWRFLPDDIRLSLTRESRAAIICDAWTGSFSQARGEGQVEIQVPHWKDIIQISFHAWMSLGRRVFQSAWIACGYATWDDMPKDVSENPISVQDARQDQNDEWKALPYEAAGAVARSLMRHCHTLSELRKSKALLLEKDPQKKKAATQKVCVKVDSMLHVDKYMVFNPRTGQMATEAWLSDHIQVVEGKPEFKRKRKNDIGPKIVTLGIKVLENTVDLTLDLSHGDMGARPIRCFDLRDSKPQGDLQYLSTGFGHLGEDSLEDESDVENWVDFDEVDFEHGSQKDENDFDDEIPQDDLGIEGETRFQKQDNNDSALSEAETILFDAENSQKIPLEAAIEGFAGSDFENVDHDEWDDSYEVVTETNMEDKMMKLTLPSTVAVLAT</sequence>